<sequence>MGLTLEQIQLIKSSWSPFRRIDPKLVGDVFYSRLFLEHPYLRKLFPKNMEEQYQKLLAMVNVVVGRLNQLDKLTEDIAALARRHVRYGVKKEHYAAVGSALLWTLEQGMGKDWRPDVRDAWMACYSILSETMINASYPKNA</sequence>
<dbReference type="InterPro" id="IPR012292">
    <property type="entry name" value="Globin/Proto"/>
</dbReference>
<dbReference type="Proteomes" id="UP001165367">
    <property type="component" value="Unassembled WGS sequence"/>
</dbReference>
<dbReference type="SUPFAM" id="SSF46458">
    <property type="entry name" value="Globin-like"/>
    <property type="match status" value="1"/>
</dbReference>
<evidence type="ECO:0000256" key="3">
    <source>
        <dbReference type="ARBA" id="ARBA00022723"/>
    </source>
</evidence>
<feature type="domain" description="Globin" evidence="6">
    <location>
        <begin position="2"/>
        <end position="137"/>
    </location>
</feature>
<dbReference type="RefSeq" id="WP_237868337.1">
    <property type="nucleotide sequence ID" value="NZ_JAKLTR010000001.1"/>
</dbReference>
<dbReference type="PANTHER" id="PTHR43396:SF3">
    <property type="entry name" value="FLAVOHEMOPROTEIN"/>
    <property type="match status" value="1"/>
</dbReference>
<evidence type="ECO:0000313" key="8">
    <source>
        <dbReference type="Proteomes" id="UP001165367"/>
    </source>
</evidence>
<keyword evidence="2 5" id="KW-0561">Oxygen transport</keyword>
<name>A0ABS9KLC2_9BACT</name>
<reference evidence="7" key="1">
    <citation type="submission" date="2022-01" db="EMBL/GenBank/DDBJ databases">
        <authorList>
            <person name="Jo J.-H."/>
            <person name="Im W.-T."/>
        </authorList>
    </citation>
    <scope>NUCLEOTIDE SEQUENCE</scope>
    <source>
        <strain evidence="7">NA20</strain>
    </source>
</reference>
<proteinExistence type="inferred from homology"/>
<dbReference type="PROSITE" id="PS01033">
    <property type="entry name" value="GLOBIN"/>
    <property type="match status" value="1"/>
</dbReference>
<keyword evidence="1 5" id="KW-0349">Heme</keyword>
<keyword evidence="5" id="KW-0813">Transport</keyword>
<evidence type="ECO:0000313" key="7">
    <source>
        <dbReference type="EMBL" id="MCG2613112.1"/>
    </source>
</evidence>
<dbReference type="InterPro" id="IPR009050">
    <property type="entry name" value="Globin-like_sf"/>
</dbReference>
<evidence type="ECO:0000259" key="6">
    <source>
        <dbReference type="PROSITE" id="PS01033"/>
    </source>
</evidence>
<protein>
    <submittedName>
        <fullName evidence="7">Globin domain-containing protein</fullName>
    </submittedName>
</protein>
<evidence type="ECO:0000256" key="5">
    <source>
        <dbReference type="RuleBase" id="RU000356"/>
    </source>
</evidence>
<evidence type="ECO:0000256" key="1">
    <source>
        <dbReference type="ARBA" id="ARBA00022617"/>
    </source>
</evidence>
<dbReference type="Gene3D" id="1.10.490.10">
    <property type="entry name" value="Globins"/>
    <property type="match status" value="1"/>
</dbReference>
<dbReference type="Pfam" id="PF00042">
    <property type="entry name" value="Globin"/>
    <property type="match status" value="1"/>
</dbReference>
<gene>
    <name evidence="7" type="ORF">LZZ85_02435</name>
</gene>
<keyword evidence="8" id="KW-1185">Reference proteome</keyword>
<keyword evidence="4" id="KW-0408">Iron</keyword>
<organism evidence="7 8">
    <name type="scientific">Terrimonas ginsenosidimutans</name>
    <dbReference type="NCBI Taxonomy" id="2908004"/>
    <lineage>
        <taxon>Bacteria</taxon>
        <taxon>Pseudomonadati</taxon>
        <taxon>Bacteroidota</taxon>
        <taxon>Chitinophagia</taxon>
        <taxon>Chitinophagales</taxon>
        <taxon>Chitinophagaceae</taxon>
        <taxon>Terrimonas</taxon>
    </lineage>
</organism>
<comment type="similarity">
    <text evidence="5">Belongs to the globin family.</text>
</comment>
<evidence type="ECO:0000256" key="2">
    <source>
        <dbReference type="ARBA" id="ARBA00022621"/>
    </source>
</evidence>
<dbReference type="PANTHER" id="PTHR43396">
    <property type="entry name" value="FLAVOHEMOPROTEIN"/>
    <property type="match status" value="1"/>
</dbReference>
<dbReference type="InterPro" id="IPR000971">
    <property type="entry name" value="Globin"/>
</dbReference>
<evidence type="ECO:0000256" key="4">
    <source>
        <dbReference type="ARBA" id="ARBA00023004"/>
    </source>
</evidence>
<comment type="caution">
    <text evidence="7">The sequence shown here is derived from an EMBL/GenBank/DDBJ whole genome shotgun (WGS) entry which is preliminary data.</text>
</comment>
<keyword evidence="3" id="KW-0479">Metal-binding</keyword>
<accession>A0ABS9KLC2</accession>
<dbReference type="EMBL" id="JAKLTR010000001">
    <property type="protein sequence ID" value="MCG2613112.1"/>
    <property type="molecule type" value="Genomic_DNA"/>
</dbReference>